<name>A0A1M5AC05_9BURK</name>
<organism evidence="3 4">
    <name type="scientific">Lampropedia hyalina DSM 16112</name>
    <dbReference type="NCBI Taxonomy" id="1122156"/>
    <lineage>
        <taxon>Bacteria</taxon>
        <taxon>Pseudomonadati</taxon>
        <taxon>Pseudomonadota</taxon>
        <taxon>Betaproteobacteria</taxon>
        <taxon>Burkholderiales</taxon>
        <taxon>Comamonadaceae</taxon>
        <taxon>Lampropedia</taxon>
    </lineage>
</organism>
<keyword evidence="2" id="KW-0472">Membrane</keyword>
<keyword evidence="2" id="KW-1133">Transmembrane helix</keyword>
<dbReference type="Pfam" id="PF04304">
    <property type="entry name" value="DUF454"/>
    <property type="match status" value="1"/>
</dbReference>
<evidence type="ECO:0000313" key="4">
    <source>
        <dbReference type="Proteomes" id="UP000184327"/>
    </source>
</evidence>
<dbReference type="GO" id="GO:0005886">
    <property type="term" value="C:plasma membrane"/>
    <property type="evidence" value="ECO:0007669"/>
    <property type="project" value="TreeGrafter"/>
</dbReference>
<protein>
    <recommendedName>
        <fullName evidence="5">DUF454 domain-containing protein</fullName>
    </recommendedName>
</protein>
<evidence type="ECO:0000256" key="1">
    <source>
        <dbReference type="SAM" id="MobiDB-lite"/>
    </source>
</evidence>
<accession>A0A1M5AC05</accession>
<feature type="compositionally biased region" description="Low complexity" evidence="1">
    <location>
        <begin position="22"/>
        <end position="35"/>
    </location>
</feature>
<dbReference type="OrthoDB" id="9816293at2"/>
<feature type="compositionally biased region" description="Pro residues" evidence="1">
    <location>
        <begin position="1"/>
        <end position="16"/>
    </location>
</feature>
<evidence type="ECO:0000313" key="3">
    <source>
        <dbReference type="EMBL" id="SHF27566.1"/>
    </source>
</evidence>
<reference evidence="3 4" key="1">
    <citation type="submission" date="2016-11" db="EMBL/GenBank/DDBJ databases">
        <authorList>
            <person name="Jaros S."/>
            <person name="Januszkiewicz K."/>
            <person name="Wedrychowicz H."/>
        </authorList>
    </citation>
    <scope>NUCLEOTIDE SEQUENCE [LARGE SCALE GENOMIC DNA]</scope>
    <source>
        <strain evidence="3 4">DSM 16112</strain>
    </source>
</reference>
<proteinExistence type="predicted"/>
<gene>
    <name evidence="3" type="ORF">SAMN02745117_01633</name>
</gene>
<keyword evidence="4" id="KW-1185">Reference proteome</keyword>
<dbReference type="STRING" id="1122156.SAMN02745117_01633"/>
<feature type="transmembrane region" description="Helical" evidence="2">
    <location>
        <begin position="137"/>
        <end position="156"/>
    </location>
</feature>
<dbReference type="EMBL" id="FQUZ01000017">
    <property type="protein sequence ID" value="SHF27566.1"/>
    <property type="molecule type" value="Genomic_DNA"/>
</dbReference>
<dbReference type="AlphaFoldDB" id="A0A1M5AC05"/>
<dbReference type="PANTHER" id="PTHR35813">
    <property type="entry name" value="INNER MEMBRANE PROTEIN YBAN"/>
    <property type="match status" value="1"/>
</dbReference>
<keyword evidence="2" id="KW-0812">Transmembrane</keyword>
<feature type="region of interest" description="Disordered" evidence="1">
    <location>
        <begin position="1"/>
        <end position="37"/>
    </location>
</feature>
<sequence length="166" mass="18023">MPPSPPSPQPLRPPGQEPEDTPPSATASEPAPTNPRVRQHRGLARLLLLVLAWLSLGMGVIGIFVPGLPTTVFVLIAAWAAARSSPRLHQWLYTHRLFGPMLRNWEAGGFVSRPAKRAAALTMLACAALMLVLDVVWWATALACGCMLCVGIWLWLRPEPPPGDSR</sequence>
<evidence type="ECO:0008006" key="5">
    <source>
        <dbReference type="Google" id="ProtNLM"/>
    </source>
</evidence>
<dbReference type="Proteomes" id="UP000184327">
    <property type="component" value="Unassembled WGS sequence"/>
</dbReference>
<dbReference type="PANTHER" id="PTHR35813:SF1">
    <property type="entry name" value="INNER MEMBRANE PROTEIN YBAN"/>
    <property type="match status" value="1"/>
</dbReference>
<evidence type="ECO:0000256" key="2">
    <source>
        <dbReference type="SAM" id="Phobius"/>
    </source>
</evidence>
<dbReference type="InterPro" id="IPR007401">
    <property type="entry name" value="DUF454"/>
</dbReference>